<evidence type="ECO:0000313" key="2">
    <source>
        <dbReference type="EMBL" id="EKX35517.1"/>
    </source>
</evidence>
<evidence type="ECO:0000313" key="4">
    <source>
        <dbReference type="Proteomes" id="UP000011087"/>
    </source>
</evidence>
<evidence type="ECO:0000259" key="1">
    <source>
        <dbReference type="PROSITE" id="PS51782"/>
    </source>
</evidence>
<sequence>MRDTKTVSIIGQSSIPYDLLEISVEGTIEYGQVVTVNTPSQQTKVKATDSVNVAQLTAEFSWRPDINMGGYNKTICFRLSARGDISRPAVASTSVCIRVVVPKCKYMAQPGDDLQRIGQIFKADWLTIWGLNAQLDNSTVDVGQEVNIGRSYKVVLGDTLLSIANLFSVTVASLRQLNFDVSQAKSAYTLEPDTFVCLFPNTCP</sequence>
<feature type="domain" description="LysM" evidence="1">
    <location>
        <begin position="150"/>
        <end position="198"/>
    </location>
</feature>
<accession>L1IHE6</accession>
<dbReference type="PROSITE" id="PS51782">
    <property type="entry name" value="LYSM"/>
    <property type="match status" value="1"/>
</dbReference>
<dbReference type="SMART" id="SM00257">
    <property type="entry name" value="LysM"/>
    <property type="match status" value="2"/>
</dbReference>
<dbReference type="Gene3D" id="3.10.350.10">
    <property type="entry name" value="LysM domain"/>
    <property type="match status" value="1"/>
</dbReference>
<dbReference type="KEGG" id="gtt:GUITHDRAFT_165958"/>
<dbReference type="PaxDb" id="55529-EKX35517"/>
<dbReference type="EMBL" id="JH993089">
    <property type="protein sequence ID" value="EKX35517.1"/>
    <property type="molecule type" value="Genomic_DNA"/>
</dbReference>
<evidence type="ECO:0000313" key="3">
    <source>
        <dbReference type="EnsemblProtists" id="EKX35517"/>
    </source>
</evidence>
<dbReference type="Pfam" id="PF01476">
    <property type="entry name" value="LysM"/>
    <property type="match status" value="2"/>
</dbReference>
<dbReference type="InterPro" id="IPR036779">
    <property type="entry name" value="LysM_dom_sf"/>
</dbReference>
<dbReference type="EnsemblProtists" id="EKX35517">
    <property type="protein sequence ID" value="EKX35517"/>
    <property type="gene ID" value="GUITHDRAFT_165958"/>
</dbReference>
<proteinExistence type="predicted"/>
<dbReference type="OrthoDB" id="1193027at2759"/>
<gene>
    <name evidence="2" type="ORF">GUITHDRAFT_165958</name>
</gene>
<dbReference type="RefSeq" id="XP_005822497.1">
    <property type="nucleotide sequence ID" value="XM_005822440.1"/>
</dbReference>
<reference evidence="3" key="3">
    <citation type="submission" date="2016-03" db="UniProtKB">
        <authorList>
            <consortium name="EnsemblProtists"/>
        </authorList>
    </citation>
    <scope>IDENTIFICATION</scope>
</reference>
<dbReference type="HOGENOM" id="CLU_1345416_0_0_1"/>
<dbReference type="Proteomes" id="UP000011087">
    <property type="component" value="Unassembled WGS sequence"/>
</dbReference>
<reference evidence="2 4" key="1">
    <citation type="journal article" date="2012" name="Nature">
        <title>Algal genomes reveal evolutionary mosaicism and the fate of nucleomorphs.</title>
        <authorList>
            <consortium name="DOE Joint Genome Institute"/>
            <person name="Curtis B.A."/>
            <person name="Tanifuji G."/>
            <person name="Burki F."/>
            <person name="Gruber A."/>
            <person name="Irimia M."/>
            <person name="Maruyama S."/>
            <person name="Arias M.C."/>
            <person name="Ball S.G."/>
            <person name="Gile G.H."/>
            <person name="Hirakawa Y."/>
            <person name="Hopkins J.F."/>
            <person name="Kuo A."/>
            <person name="Rensing S.A."/>
            <person name="Schmutz J."/>
            <person name="Symeonidi A."/>
            <person name="Elias M."/>
            <person name="Eveleigh R.J."/>
            <person name="Herman E.K."/>
            <person name="Klute M.J."/>
            <person name="Nakayama T."/>
            <person name="Obornik M."/>
            <person name="Reyes-Prieto A."/>
            <person name="Armbrust E.V."/>
            <person name="Aves S.J."/>
            <person name="Beiko R.G."/>
            <person name="Coutinho P."/>
            <person name="Dacks J.B."/>
            <person name="Durnford D.G."/>
            <person name="Fast N.M."/>
            <person name="Green B.R."/>
            <person name="Grisdale C.J."/>
            <person name="Hempel F."/>
            <person name="Henrissat B."/>
            <person name="Hoppner M.P."/>
            <person name="Ishida K."/>
            <person name="Kim E."/>
            <person name="Koreny L."/>
            <person name="Kroth P.G."/>
            <person name="Liu Y."/>
            <person name="Malik S.B."/>
            <person name="Maier U.G."/>
            <person name="McRose D."/>
            <person name="Mock T."/>
            <person name="Neilson J.A."/>
            <person name="Onodera N.T."/>
            <person name="Poole A.M."/>
            <person name="Pritham E.J."/>
            <person name="Richards T.A."/>
            <person name="Rocap G."/>
            <person name="Roy S.W."/>
            <person name="Sarai C."/>
            <person name="Schaack S."/>
            <person name="Shirato S."/>
            <person name="Slamovits C.H."/>
            <person name="Spencer D.F."/>
            <person name="Suzuki S."/>
            <person name="Worden A.Z."/>
            <person name="Zauner S."/>
            <person name="Barry K."/>
            <person name="Bell C."/>
            <person name="Bharti A.K."/>
            <person name="Crow J.A."/>
            <person name="Grimwood J."/>
            <person name="Kramer R."/>
            <person name="Lindquist E."/>
            <person name="Lucas S."/>
            <person name="Salamov A."/>
            <person name="McFadden G.I."/>
            <person name="Lane C.E."/>
            <person name="Keeling P.J."/>
            <person name="Gray M.W."/>
            <person name="Grigoriev I.V."/>
            <person name="Archibald J.M."/>
        </authorList>
    </citation>
    <scope>NUCLEOTIDE SEQUENCE</scope>
    <source>
        <strain evidence="2 4">CCMP2712</strain>
    </source>
</reference>
<reference evidence="4" key="2">
    <citation type="submission" date="2012-11" db="EMBL/GenBank/DDBJ databases">
        <authorList>
            <person name="Kuo A."/>
            <person name="Curtis B.A."/>
            <person name="Tanifuji G."/>
            <person name="Burki F."/>
            <person name="Gruber A."/>
            <person name="Irimia M."/>
            <person name="Maruyama S."/>
            <person name="Arias M.C."/>
            <person name="Ball S.G."/>
            <person name="Gile G.H."/>
            <person name="Hirakawa Y."/>
            <person name="Hopkins J.F."/>
            <person name="Rensing S.A."/>
            <person name="Schmutz J."/>
            <person name="Symeonidi A."/>
            <person name="Elias M."/>
            <person name="Eveleigh R.J."/>
            <person name="Herman E.K."/>
            <person name="Klute M.J."/>
            <person name="Nakayama T."/>
            <person name="Obornik M."/>
            <person name="Reyes-Prieto A."/>
            <person name="Armbrust E.V."/>
            <person name="Aves S.J."/>
            <person name="Beiko R.G."/>
            <person name="Coutinho P."/>
            <person name="Dacks J.B."/>
            <person name="Durnford D.G."/>
            <person name="Fast N.M."/>
            <person name="Green B.R."/>
            <person name="Grisdale C."/>
            <person name="Hempe F."/>
            <person name="Henrissat B."/>
            <person name="Hoppner M.P."/>
            <person name="Ishida K.-I."/>
            <person name="Kim E."/>
            <person name="Koreny L."/>
            <person name="Kroth P.G."/>
            <person name="Liu Y."/>
            <person name="Malik S.-B."/>
            <person name="Maier U.G."/>
            <person name="McRose D."/>
            <person name="Mock T."/>
            <person name="Neilson J.A."/>
            <person name="Onodera N.T."/>
            <person name="Poole A.M."/>
            <person name="Pritham E.J."/>
            <person name="Richards T.A."/>
            <person name="Rocap G."/>
            <person name="Roy S.W."/>
            <person name="Sarai C."/>
            <person name="Schaack S."/>
            <person name="Shirato S."/>
            <person name="Slamovits C.H."/>
            <person name="Spencer D.F."/>
            <person name="Suzuki S."/>
            <person name="Worden A.Z."/>
            <person name="Zauner S."/>
            <person name="Barry K."/>
            <person name="Bell C."/>
            <person name="Bharti A.K."/>
            <person name="Crow J.A."/>
            <person name="Grimwood J."/>
            <person name="Kramer R."/>
            <person name="Lindquist E."/>
            <person name="Lucas S."/>
            <person name="Salamov A."/>
            <person name="McFadden G.I."/>
            <person name="Lane C.E."/>
            <person name="Keeling P.J."/>
            <person name="Gray M.W."/>
            <person name="Grigoriev I.V."/>
            <person name="Archibald J.M."/>
        </authorList>
    </citation>
    <scope>NUCLEOTIDE SEQUENCE</scope>
    <source>
        <strain evidence="4">CCMP2712</strain>
    </source>
</reference>
<dbReference type="InterPro" id="IPR018392">
    <property type="entry name" value="LysM"/>
</dbReference>
<name>L1IHE6_GUITC</name>
<dbReference type="AlphaFoldDB" id="L1IHE6"/>
<dbReference type="GeneID" id="17292246"/>
<protein>
    <recommendedName>
        <fullName evidence="1">LysM domain-containing protein</fullName>
    </recommendedName>
</protein>
<keyword evidence="4" id="KW-1185">Reference proteome</keyword>
<organism evidence="2">
    <name type="scientific">Guillardia theta (strain CCMP2712)</name>
    <name type="common">Cryptophyte</name>
    <dbReference type="NCBI Taxonomy" id="905079"/>
    <lineage>
        <taxon>Eukaryota</taxon>
        <taxon>Cryptophyceae</taxon>
        <taxon>Pyrenomonadales</taxon>
        <taxon>Geminigeraceae</taxon>
        <taxon>Guillardia</taxon>
    </lineage>
</organism>
<dbReference type="CDD" id="cd00118">
    <property type="entry name" value="LysM"/>
    <property type="match status" value="1"/>
</dbReference>